<accession>A0A7S2RA01</accession>
<dbReference type="PANTHER" id="PTHR43461">
    <property type="entry name" value="TRANSMEMBRANE PROTEIN 256"/>
    <property type="match status" value="1"/>
</dbReference>
<dbReference type="Pfam" id="PF04241">
    <property type="entry name" value="DUF423"/>
    <property type="match status" value="1"/>
</dbReference>
<reference evidence="6" key="1">
    <citation type="submission" date="2021-01" db="EMBL/GenBank/DDBJ databases">
        <authorList>
            <person name="Corre E."/>
            <person name="Pelletier E."/>
            <person name="Niang G."/>
            <person name="Scheremetjew M."/>
            <person name="Finn R."/>
            <person name="Kale V."/>
            <person name="Holt S."/>
            <person name="Cochrane G."/>
            <person name="Meng A."/>
            <person name="Brown T."/>
            <person name="Cohen L."/>
        </authorList>
    </citation>
    <scope>NUCLEOTIDE SEQUENCE</scope>
    <source>
        <strain evidence="6">CCMP1452</strain>
    </source>
</reference>
<dbReference type="AlphaFoldDB" id="A0A7S2RA01"/>
<evidence type="ECO:0000256" key="3">
    <source>
        <dbReference type="ARBA" id="ARBA00022989"/>
    </source>
</evidence>
<feature type="transmembrane region" description="Helical" evidence="5">
    <location>
        <begin position="54"/>
        <end position="75"/>
    </location>
</feature>
<comment type="subcellular location">
    <subcellularLocation>
        <location evidence="1">Membrane</location>
        <topology evidence="1">Multi-pass membrane protein</topology>
    </subcellularLocation>
</comment>
<organism evidence="6">
    <name type="scientific">Eucampia antarctica</name>
    <dbReference type="NCBI Taxonomy" id="49252"/>
    <lineage>
        <taxon>Eukaryota</taxon>
        <taxon>Sar</taxon>
        <taxon>Stramenopiles</taxon>
        <taxon>Ochrophyta</taxon>
        <taxon>Bacillariophyta</taxon>
        <taxon>Mediophyceae</taxon>
        <taxon>Biddulphiophycidae</taxon>
        <taxon>Hemiaulales</taxon>
        <taxon>Hemiaulaceae</taxon>
        <taxon>Eucampia</taxon>
    </lineage>
</organism>
<keyword evidence="3 5" id="KW-1133">Transmembrane helix</keyword>
<sequence length="147" mass="15191">MACVDDYDGSGGGDGGDFALRQCAAFLGSTGVGAGAFGAHYLKDTLSKKPNGVANWKMAVMYQLVHATAVLAISAYNSNSNTTKDTAHHKKMLAWSGKLMTVGTVLFSGSIYGLCLDVGPKKLLGPTTPIGGLLMIGGWIMIGMGTK</sequence>
<evidence type="ECO:0008006" key="7">
    <source>
        <dbReference type="Google" id="ProtNLM"/>
    </source>
</evidence>
<dbReference type="InterPro" id="IPR006696">
    <property type="entry name" value="DUF423"/>
</dbReference>
<feature type="transmembrane region" description="Helical" evidence="5">
    <location>
        <begin position="95"/>
        <end position="116"/>
    </location>
</feature>
<evidence type="ECO:0000256" key="5">
    <source>
        <dbReference type="SAM" id="Phobius"/>
    </source>
</evidence>
<dbReference type="EMBL" id="HBHI01009686">
    <property type="protein sequence ID" value="CAD9663921.1"/>
    <property type="molecule type" value="Transcribed_RNA"/>
</dbReference>
<dbReference type="GO" id="GO:0016020">
    <property type="term" value="C:membrane"/>
    <property type="evidence" value="ECO:0007669"/>
    <property type="project" value="UniProtKB-SubCell"/>
</dbReference>
<protein>
    <recommendedName>
        <fullName evidence="7">DUF423 domain-containing protein</fullName>
    </recommendedName>
</protein>
<keyword evidence="4 5" id="KW-0472">Membrane</keyword>
<evidence type="ECO:0000313" key="6">
    <source>
        <dbReference type="EMBL" id="CAD9663921.1"/>
    </source>
</evidence>
<proteinExistence type="predicted"/>
<feature type="transmembrane region" description="Helical" evidence="5">
    <location>
        <begin position="123"/>
        <end position="142"/>
    </location>
</feature>
<evidence type="ECO:0000256" key="4">
    <source>
        <dbReference type="ARBA" id="ARBA00023136"/>
    </source>
</evidence>
<dbReference type="PANTHER" id="PTHR43461:SF1">
    <property type="entry name" value="TRANSMEMBRANE PROTEIN 256"/>
    <property type="match status" value="1"/>
</dbReference>
<feature type="transmembrane region" description="Helical" evidence="5">
    <location>
        <begin position="24"/>
        <end position="42"/>
    </location>
</feature>
<evidence type="ECO:0000256" key="2">
    <source>
        <dbReference type="ARBA" id="ARBA00022692"/>
    </source>
</evidence>
<keyword evidence="2 5" id="KW-0812">Transmembrane</keyword>
<gene>
    <name evidence="6" type="ORF">EANT1437_LOCUS5000</name>
</gene>
<name>A0A7S2RA01_9STRA</name>
<evidence type="ECO:0000256" key="1">
    <source>
        <dbReference type="ARBA" id="ARBA00004141"/>
    </source>
</evidence>